<keyword evidence="2" id="KW-1185">Reference proteome</keyword>
<dbReference type="InterPro" id="IPR026893">
    <property type="entry name" value="Tyr/Ser_Pase_IphP-type"/>
</dbReference>
<accession>A0A1H1QWM6</accession>
<gene>
    <name evidence="1" type="ORF">SAMN04489812_1420</name>
</gene>
<dbReference type="EMBL" id="LT629772">
    <property type="protein sequence ID" value="SDS27874.1"/>
    <property type="molecule type" value="Genomic_DNA"/>
</dbReference>
<protein>
    <submittedName>
        <fullName evidence="1">Tyrosine phosphatase family C-terminal region</fullName>
    </submittedName>
</protein>
<dbReference type="AlphaFoldDB" id="A0A1H1QWM6"/>
<proteinExistence type="predicted"/>
<dbReference type="InterPro" id="IPR029021">
    <property type="entry name" value="Prot-tyrosine_phosphatase-like"/>
</dbReference>
<dbReference type="Pfam" id="PF13350">
    <property type="entry name" value="Y_phosphatase3"/>
    <property type="match status" value="1"/>
</dbReference>
<dbReference type="RefSeq" id="WP_157683264.1">
    <property type="nucleotide sequence ID" value="NZ_LT629772.1"/>
</dbReference>
<dbReference type="OrthoDB" id="1188001at2"/>
<dbReference type="GO" id="GO:0004721">
    <property type="term" value="F:phosphoprotein phosphatase activity"/>
    <property type="evidence" value="ECO:0007669"/>
    <property type="project" value="InterPro"/>
</dbReference>
<name>A0A1H1QWM6_9ACTN</name>
<sequence>MTDSITESSVPPLAPVLANLREVGGPGFQAGRRRLVYRSNTRAVGADAYPTGLSLILDLRRIDEIDRLPHPLREHPGYRQVPLFDPASEIESAAEAVQLEEQYVDWLQRHRAAIPAVFLALARPSGDALVCCSAGKDRTGVVSAVLARLWGADLDRIGADYAASGAALADQFAAELAATGDRDHTLIQQRCVPVVMTTVIEHIEDRYGSVAEYLLSLGLTAEQIDAL</sequence>
<dbReference type="SUPFAM" id="SSF52799">
    <property type="entry name" value="(Phosphotyrosine protein) phosphatases II"/>
    <property type="match status" value="1"/>
</dbReference>
<dbReference type="Gene3D" id="3.90.190.10">
    <property type="entry name" value="Protein tyrosine phosphatase superfamily"/>
    <property type="match status" value="1"/>
</dbReference>
<organism evidence="1 2">
    <name type="scientific">Microlunatus soli</name>
    <dbReference type="NCBI Taxonomy" id="630515"/>
    <lineage>
        <taxon>Bacteria</taxon>
        <taxon>Bacillati</taxon>
        <taxon>Actinomycetota</taxon>
        <taxon>Actinomycetes</taxon>
        <taxon>Propionibacteriales</taxon>
        <taxon>Propionibacteriaceae</taxon>
        <taxon>Microlunatus</taxon>
    </lineage>
</organism>
<dbReference type="STRING" id="630515.SAMN04489812_1420"/>
<evidence type="ECO:0000313" key="2">
    <source>
        <dbReference type="Proteomes" id="UP000199103"/>
    </source>
</evidence>
<reference evidence="1 2" key="1">
    <citation type="submission" date="2016-10" db="EMBL/GenBank/DDBJ databases">
        <authorList>
            <person name="de Groot N.N."/>
        </authorList>
    </citation>
    <scope>NUCLEOTIDE SEQUENCE [LARGE SCALE GENOMIC DNA]</scope>
    <source>
        <strain evidence="1 2">DSM 21800</strain>
    </source>
</reference>
<evidence type="ECO:0000313" key="1">
    <source>
        <dbReference type="EMBL" id="SDS27874.1"/>
    </source>
</evidence>
<dbReference type="Proteomes" id="UP000199103">
    <property type="component" value="Chromosome I"/>
</dbReference>